<keyword evidence="2" id="KW-0732">Signal</keyword>
<feature type="chain" id="PRO_5039128792" description="Secreted protein" evidence="2">
    <location>
        <begin position="32"/>
        <end position="186"/>
    </location>
</feature>
<feature type="compositionally biased region" description="Low complexity" evidence="1">
    <location>
        <begin position="36"/>
        <end position="59"/>
    </location>
</feature>
<proteinExistence type="predicted"/>
<comment type="caution">
    <text evidence="3">The sequence shown here is derived from an EMBL/GenBank/DDBJ whole genome shotgun (WGS) entry which is preliminary data.</text>
</comment>
<evidence type="ECO:0000256" key="2">
    <source>
        <dbReference type="SAM" id="SignalP"/>
    </source>
</evidence>
<evidence type="ECO:0000313" key="3">
    <source>
        <dbReference type="EMBL" id="MBO0515122.1"/>
    </source>
</evidence>
<dbReference type="EMBL" id="JAFLRJ010000258">
    <property type="protein sequence ID" value="MBO0515122.1"/>
    <property type="molecule type" value="Genomic_DNA"/>
</dbReference>
<reference evidence="3" key="1">
    <citation type="submission" date="2021-03" db="EMBL/GenBank/DDBJ databases">
        <title>Streptomyces poriferae sp. nov., a novel marine sponge-derived Actinobacteria species with anti-MRSA activity.</title>
        <authorList>
            <person name="Sandoval-Powers M."/>
            <person name="Kralova S."/>
            <person name="Nguyen G.-S."/>
            <person name="Fawwal D."/>
            <person name="Degnes K."/>
            <person name="Klinkenberg G."/>
            <person name="Sletta H."/>
            <person name="Wentzel A."/>
            <person name="Liles M.R."/>
        </authorList>
    </citation>
    <scope>NUCLEOTIDE SEQUENCE</scope>
    <source>
        <strain evidence="3">DSM 41794</strain>
    </source>
</reference>
<dbReference type="AlphaFoldDB" id="A0A939FAN1"/>
<evidence type="ECO:0000256" key="1">
    <source>
        <dbReference type="SAM" id="MobiDB-lite"/>
    </source>
</evidence>
<feature type="region of interest" description="Disordered" evidence="1">
    <location>
        <begin position="35"/>
        <end position="63"/>
    </location>
</feature>
<name>A0A939FAN1_9ACTN</name>
<sequence>MARTSSGIVAGLTAAALTVVAFLAYQASANAPDSLAAPAGTVSPSTSPSGTSKKPSTPAALTLPADSGSGMRVVYALGAKHVWLVSSAGKLSRSFDVTPSTVNPPAGSYRVYSRAGSVTGSDGVQIEHVVRFTSVDDVTIGFSAAVDGSMPSPDPSRKTGGVRMKPADGDVMWPFATIGTKVIVVP</sequence>
<dbReference type="RefSeq" id="WP_206965661.1">
    <property type="nucleotide sequence ID" value="NZ_BAAAJJ010000002.1"/>
</dbReference>
<keyword evidence="4" id="KW-1185">Reference proteome</keyword>
<evidence type="ECO:0000313" key="4">
    <source>
        <dbReference type="Proteomes" id="UP000664167"/>
    </source>
</evidence>
<organism evidence="3 4">
    <name type="scientific">Streptomyces beijiangensis</name>
    <dbReference type="NCBI Taxonomy" id="163361"/>
    <lineage>
        <taxon>Bacteria</taxon>
        <taxon>Bacillati</taxon>
        <taxon>Actinomycetota</taxon>
        <taxon>Actinomycetes</taxon>
        <taxon>Kitasatosporales</taxon>
        <taxon>Streptomycetaceae</taxon>
        <taxon>Streptomyces</taxon>
    </lineage>
</organism>
<dbReference type="Proteomes" id="UP000664167">
    <property type="component" value="Unassembled WGS sequence"/>
</dbReference>
<evidence type="ECO:0008006" key="5">
    <source>
        <dbReference type="Google" id="ProtNLM"/>
    </source>
</evidence>
<protein>
    <recommendedName>
        <fullName evidence="5">Secreted protein</fullName>
    </recommendedName>
</protein>
<gene>
    <name evidence="3" type="ORF">J0695_25475</name>
</gene>
<accession>A0A939FAN1</accession>
<feature type="signal peptide" evidence="2">
    <location>
        <begin position="1"/>
        <end position="31"/>
    </location>
</feature>